<keyword evidence="5" id="KW-0274">FAD</keyword>
<dbReference type="InterPro" id="IPR017900">
    <property type="entry name" value="4Fe4S_Fe_S_CS"/>
</dbReference>
<dbReference type="PANTHER" id="PTHR43498">
    <property type="entry name" value="FERREDOXIN:COB-COM HETERODISULFIDE REDUCTASE SUBUNIT A"/>
    <property type="match status" value="1"/>
</dbReference>
<dbReference type="GO" id="GO:0016491">
    <property type="term" value="F:oxidoreductase activity"/>
    <property type="evidence" value="ECO:0007669"/>
    <property type="project" value="UniProtKB-KW"/>
</dbReference>
<dbReference type="eggNOG" id="COG1908">
    <property type="taxonomic scope" value="Bacteria"/>
</dbReference>
<evidence type="ECO:0000313" key="11">
    <source>
        <dbReference type="EMBL" id="ACV69248.1"/>
    </source>
</evidence>
<dbReference type="PANTHER" id="PTHR43498:SF1">
    <property type="entry name" value="COB--COM HETERODISULFIDE REDUCTASE IRON-SULFUR SUBUNIT A"/>
    <property type="match status" value="1"/>
</dbReference>
<dbReference type="eggNOG" id="COG1148">
    <property type="taxonomic scope" value="Bacteria"/>
</dbReference>
<keyword evidence="4" id="KW-0479">Metal-binding</keyword>
<dbReference type="OrthoDB" id="9758544at2"/>
<keyword evidence="12" id="KW-1185">Reference proteome</keyword>
<dbReference type="SUPFAM" id="SSF54862">
    <property type="entry name" value="4Fe-4S ferredoxins"/>
    <property type="match status" value="1"/>
</dbReference>
<dbReference type="Proteomes" id="UP000001052">
    <property type="component" value="Chromosome"/>
</dbReference>
<comment type="similarity">
    <text evidence="2">Belongs to the HdrA family.</text>
</comment>
<dbReference type="GO" id="GO:0046872">
    <property type="term" value="F:metal ion binding"/>
    <property type="evidence" value="ECO:0007669"/>
    <property type="project" value="UniProtKB-KW"/>
</dbReference>
<dbReference type="Pfam" id="PF02662">
    <property type="entry name" value="FlpD"/>
    <property type="match status" value="1"/>
</dbReference>
<evidence type="ECO:0000313" key="12">
    <source>
        <dbReference type="Proteomes" id="UP000001052"/>
    </source>
</evidence>
<protein>
    <submittedName>
        <fullName evidence="11">Quinone-interacting membrane-bound oxidoreductase, subunit B</fullName>
    </submittedName>
</protein>
<dbReference type="InterPro" id="IPR039650">
    <property type="entry name" value="HdrA-like"/>
</dbReference>
<dbReference type="RefSeq" id="WP_015752391.1">
    <property type="nucleotide sequence ID" value="NC_013223.1"/>
</dbReference>
<feature type="region of interest" description="Disordered" evidence="9">
    <location>
        <begin position="324"/>
        <end position="345"/>
    </location>
</feature>
<dbReference type="HOGENOM" id="CLU_020302_0_0_7"/>
<reference evidence="12" key="1">
    <citation type="submission" date="2009-09" db="EMBL/GenBank/DDBJ databases">
        <title>The complete chromosome of Desulfohalobium retbaense DSM 5692.</title>
        <authorList>
            <consortium name="US DOE Joint Genome Institute (JGI-PGF)"/>
            <person name="Lucas S."/>
            <person name="Copeland A."/>
            <person name="Lapidus A."/>
            <person name="Glavina del Rio T."/>
            <person name="Dalin E."/>
            <person name="Tice H."/>
            <person name="Bruce D."/>
            <person name="Goodwin L."/>
            <person name="Pitluck S."/>
            <person name="Kyrpides N."/>
            <person name="Mavromatis K."/>
            <person name="Ivanova N."/>
            <person name="Mikhailova N."/>
            <person name="Munk A.C."/>
            <person name="Brettin T."/>
            <person name="Detter J.C."/>
            <person name="Han C."/>
            <person name="Tapia R."/>
            <person name="Larimer F."/>
            <person name="Land M."/>
            <person name="Hauser L."/>
            <person name="Markowitz V."/>
            <person name="Cheng J.-F."/>
            <person name="Hugenholtz P."/>
            <person name="Woyke T."/>
            <person name="Wu D."/>
            <person name="Spring S."/>
            <person name="Klenk H.-P."/>
            <person name="Eisen J.A."/>
        </authorList>
    </citation>
    <scope>NUCLEOTIDE SEQUENCE [LARGE SCALE GENOMIC DNA]</scope>
    <source>
        <strain evidence="12">DSM 5692</strain>
    </source>
</reference>
<keyword evidence="6" id="KW-0560">Oxidoreductase</keyword>
<dbReference type="EMBL" id="CP001734">
    <property type="protein sequence ID" value="ACV69248.1"/>
    <property type="molecule type" value="Genomic_DNA"/>
</dbReference>
<comment type="cofactor">
    <cofactor evidence="1">
        <name>FAD</name>
        <dbReference type="ChEBI" id="CHEBI:57692"/>
    </cofactor>
</comment>
<sequence>MAEKIGIYFDEASVNGMVNFDALAQKLANKWGDTCPVVKSHPNLASDEGRKLIQADIDAGTIDGVCICGTSPRMDWDLYDFGSNVVVDRVNLREICVYAYRNPDGSELDPSAEPPELLQEMARDYINMGVVKLRNMNIPNAEELDSVKRVLVLGGGWSGLTAAVNAAQAGYEVVVVEKDKQLGGYAGKMHKTIPFAAPYAQAHETGVEQKISAVQGNDKITVYTGSKLEKIAGQPGDFEATLNTGSGQETVKVGAVVVATGWAAQDDKFLAPFGYGSLPNVVTSMQVEEMAKEGTIKRPSDGKTPQSVLFLTGFGDKLEQFAEEEKAQAEAEAKKAEQPSDDDEPAIAEEFKKTESYRHLPYTSEITSLTALKQARYVREMAPASMAYMVYEHMMVPGVNELYYKSAQDDPGIMLTKGDIGAIKEGPDGKVQVEVFNTLIGEDILLEVDMLVVPTAMVPTTALEPVIQLQYRQGEAFPDLELFDGFADSNYICFPYETRRTGIYAAGSVRQPMTLATSETDALGAALKSIQCIESVNRGMAVHPRSGDMTYPIFNFTRCTQCKRCTEECPFGALDDDEKGTPLPNLARCRRCGTCMGACPERVISFDNYGVGQIGSMIREINVPDEMETEGPRILVLACENDAYPALDMAAMRGKHWSPYVRFIPVRCLGSVNTIWVADAMGKGIDGVLLLGCKYGDDYQCHFVKGSELCSRRMQNIGETLDRLGVEKERVVQKEVAIDDYNIVPELIDSFVDYVTALGPNPYKGF</sequence>
<gene>
    <name evidence="11" type="primary">qmoB</name>
    <name evidence="11" type="ordered locus">Dret_1964</name>
</gene>
<keyword evidence="5" id="KW-0285">Flavoprotein</keyword>
<proteinExistence type="inferred from homology"/>
<dbReference type="SUPFAM" id="SSF51905">
    <property type="entry name" value="FAD/NAD(P)-binding domain"/>
    <property type="match status" value="1"/>
</dbReference>
<evidence type="ECO:0000256" key="8">
    <source>
        <dbReference type="ARBA" id="ARBA00023014"/>
    </source>
</evidence>
<feature type="domain" description="4Fe-4S ferredoxin-type" evidence="10">
    <location>
        <begin position="550"/>
        <end position="579"/>
    </location>
</feature>
<evidence type="ECO:0000256" key="5">
    <source>
        <dbReference type="ARBA" id="ARBA00022827"/>
    </source>
</evidence>
<dbReference type="GO" id="GO:0051539">
    <property type="term" value="F:4 iron, 4 sulfur cluster binding"/>
    <property type="evidence" value="ECO:0007669"/>
    <property type="project" value="UniProtKB-KW"/>
</dbReference>
<dbReference type="Gene3D" id="3.30.70.20">
    <property type="match status" value="1"/>
</dbReference>
<dbReference type="InterPro" id="IPR003813">
    <property type="entry name" value="MvhD/FlpD"/>
</dbReference>
<feature type="domain" description="4Fe-4S ferredoxin-type" evidence="10">
    <location>
        <begin position="580"/>
        <end position="609"/>
    </location>
</feature>
<dbReference type="Gene3D" id="3.50.50.60">
    <property type="entry name" value="FAD/NAD(P)-binding domain"/>
    <property type="match status" value="1"/>
</dbReference>
<dbReference type="InterPro" id="IPR036188">
    <property type="entry name" value="FAD/NAD-bd_sf"/>
</dbReference>
<dbReference type="PROSITE" id="PS51379">
    <property type="entry name" value="4FE4S_FER_2"/>
    <property type="match status" value="2"/>
</dbReference>
<keyword evidence="3" id="KW-0004">4Fe-4S</keyword>
<dbReference type="AlphaFoldDB" id="C8X4M5"/>
<dbReference type="STRING" id="485915.Dret_1964"/>
<reference evidence="11 12" key="2">
    <citation type="journal article" date="2010" name="Stand. Genomic Sci.">
        <title>Complete genome sequence of Desulfohalobium retbaense type strain (HR(100)).</title>
        <authorList>
            <person name="Spring S."/>
            <person name="Nolan M."/>
            <person name="Lapidus A."/>
            <person name="Glavina Del Rio T."/>
            <person name="Copeland A."/>
            <person name="Tice H."/>
            <person name="Cheng J.F."/>
            <person name="Lucas S."/>
            <person name="Land M."/>
            <person name="Chen F."/>
            <person name="Bruce D."/>
            <person name="Goodwin L."/>
            <person name="Pitluck S."/>
            <person name="Ivanova N."/>
            <person name="Mavromatis K."/>
            <person name="Mikhailova N."/>
            <person name="Pati A."/>
            <person name="Chen A."/>
            <person name="Palaniappan K."/>
            <person name="Hauser L."/>
            <person name="Chang Y.J."/>
            <person name="Jeffries C.D."/>
            <person name="Munk C."/>
            <person name="Kiss H."/>
            <person name="Chain P."/>
            <person name="Han C."/>
            <person name="Brettin T."/>
            <person name="Detter J.C."/>
            <person name="Schuler E."/>
            <person name="Goker M."/>
            <person name="Rohde M."/>
            <person name="Bristow J."/>
            <person name="Eisen J.A."/>
            <person name="Markowitz V."/>
            <person name="Hugenholtz P."/>
            <person name="Kyrpides N.C."/>
            <person name="Klenk H.P."/>
        </authorList>
    </citation>
    <scope>NUCLEOTIDE SEQUENCE [LARGE SCALE GENOMIC DNA]</scope>
    <source>
        <strain evidence="11 12">DSM 5692</strain>
    </source>
</reference>
<feature type="compositionally biased region" description="Basic and acidic residues" evidence="9">
    <location>
        <begin position="324"/>
        <end position="338"/>
    </location>
</feature>
<evidence type="ECO:0000256" key="1">
    <source>
        <dbReference type="ARBA" id="ARBA00001974"/>
    </source>
</evidence>
<evidence type="ECO:0000256" key="6">
    <source>
        <dbReference type="ARBA" id="ARBA00023002"/>
    </source>
</evidence>
<evidence type="ECO:0000256" key="9">
    <source>
        <dbReference type="SAM" id="MobiDB-lite"/>
    </source>
</evidence>
<evidence type="ECO:0000259" key="10">
    <source>
        <dbReference type="PROSITE" id="PS51379"/>
    </source>
</evidence>
<dbReference type="InterPro" id="IPR023753">
    <property type="entry name" value="FAD/NAD-binding_dom"/>
</dbReference>
<evidence type="ECO:0000256" key="2">
    <source>
        <dbReference type="ARBA" id="ARBA00006561"/>
    </source>
</evidence>
<keyword evidence="7" id="KW-0408">Iron</keyword>
<organism evidence="11 12">
    <name type="scientific">Desulfohalobium retbaense (strain ATCC 49708 / DSM 5692 / JCM 16813 / HR100)</name>
    <dbReference type="NCBI Taxonomy" id="485915"/>
    <lineage>
        <taxon>Bacteria</taxon>
        <taxon>Pseudomonadati</taxon>
        <taxon>Thermodesulfobacteriota</taxon>
        <taxon>Desulfovibrionia</taxon>
        <taxon>Desulfovibrionales</taxon>
        <taxon>Desulfohalobiaceae</taxon>
        <taxon>Desulfohalobium</taxon>
    </lineage>
</organism>
<evidence type="ECO:0000256" key="7">
    <source>
        <dbReference type="ARBA" id="ARBA00023004"/>
    </source>
</evidence>
<dbReference type="KEGG" id="drt:Dret_1964"/>
<dbReference type="Pfam" id="PF13187">
    <property type="entry name" value="Fer4_9"/>
    <property type="match status" value="1"/>
</dbReference>
<evidence type="ECO:0000256" key="3">
    <source>
        <dbReference type="ARBA" id="ARBA00022485"/>
    </source>
</evidence>
<keyword evidence="8" id="KW-0411">Iron-sulfur</keyword>
<dbReference type="InterPro" id="IPR017896">
    <property type="entry name" value="4Fe4S_Fe-S-bd"/>
</dbReference>
<name>C8X4M5_DESRD</name>
<dbReference type="PRINTS" id="PR00411">
    <property type="entry name" value="PNDRDTASEI"/>
</dbReference>
<accession>C8X4M5</accession>
<evidence type="ECO:0000256" key="4">
    <source>
        <dbReference type="ARBA" id="ARBA00022723"/>
    </source>
</evidence>
<dbReference type="Pfam" id="PF07992">
    <property type="entry name" value="Pyr_redox_2"/>
    <property type="match status" value="1"/>
</dbReference>
<dbReference type="PROSITE" id="PS00198">
    <property type="entry name" value="4FE4S_FER_1"/>
    <property type="match status" value="2"/>
</dbReference>